<gene>
    <name evidence="2" type="ORF">HNR30_008622</name>
</gene>
<protein>
    <submittedName>
        <fullName evidence="2">Uma2 family endonuclease</fullName>
    </submittedName>
</protein>
<feature type="domain" description="Putative restriction endonuclease" evidence="1">
    <location>
        <begin position="44"/>
        <end position="161"/>
    </location>
</feature>
<dbReference type="RefSeq" id="WP_220134636.1">
    <property type="nucleotide sequence ID" value="NZ_BAABAM010000010.1"/>
</dbReference>
<evidence type="ECO:0000313" key="2">
    <source>
        <dbReference type="EMBL" id="MBA2897226.1"/>
    </source>
</evidence>
<keyword evidence="2" id="KW-0540">Nuclease</keyword>
<dbReference type="EMBL" id="JACDUR010000010">
    <property type="protein sequence ID" value="MBA2897226.1"/>
    <property type="molecule type" value="Genomic_DNA"/>
</dbReference>
<keyword evidence="2" id="KW-0255">Endonuclease</keyword>
<dbReference type="Gene3D" id="3.90.1570.10">
    <property type="entry name" value="tt1808, chain A"/>
    <property type="match status" value="1"/>
</dbReference>
<sequence>MTTTMEHTRDVLKNWPFPPPGGWEADDLDRLPSDGPNGELDIFKRVELIDGALILMSPQRLFHESVITGLRHLLDTQAPEEFRVTTQFTVKISKNQRPAPDVLVYNTAAAAPDRTFFQPSEVHLVAEVVSPESDYRDRKVKPRIYAAAGIEHFWIISDESGKPVIATYELDPDTHTYDCTGIYRDSFTRSEPFDLEIHFAELLR</sequence>
<name>A0A7W0CTT6_9ACTN</name>
<dbReference type="InterPro" id="IPR011335">
    <property type="entry name" value="Restrct_endonuc-II-like"/>
</dbReference>
<dbReference type="Pfam" id="PF05685">
    <property type="entry name" value="Uma2"/>
    <property type="match status" value="1"/>
</dbReference>
<evidence type="ECO:0000313" key="3">
    <source>
        <dbReference type="Proteomes" id="UP000530928"/>
    </source>
</evidence>
<dbReference type="Proteomes" id="UP000530928">
    <property type="component" value="Unassembled WGS sequence"/>
</dbReference>
<dbReference type="GO" id="GO:0004519">
    <property type="term" value="F:endonuclease activity"/>
    <property type="evidence" value="ECO:0007669"/>
    <property type="project" value="UniProtKB-KW"/>
</dbReference>
<accession>A0A7W0CTT6</accession>
<dbReference type="InterPro" id="IPR012296">
    <property type="entry name" value="Nuclease_put_TT1808"/>
</dbReference>
<comment type="caution">
    <text evidence="2">The sequence shown here is derived from an EMBL/GenBank/DDBJ whole genome shotgun (WGS) entry which is preliminary data.</text>
</comment>
<reference evidence="2 3" key="1">
    <citation type="submission" date="2020-07" db="EMBL/GenBank/DDBJ databases">
        <title>Genomic Encyclopedia of Type Strains, Phase IV (KMG-IV): sequencing the most valuable type-strain genomes for metagenomic binning, comparative biology and taxonomic classification.</title>
        <authorList>
            <person name="Goeker M."/>
        </authorList>
    </citation>
    <scope>NUCLEOTIDE SEQUENCE [LARGE SCALE GENOMIC DNA]</scope>
    <source>
        <strain evidence="2 3">DSM 45533</strain>
    </source>
</reference>
<evidence type="ECO:0000259" key="1">
    <source>
        <dbReference type="Pfam" id="PF05685"/>
    </source>
</evidence>
<proteinExistence type="predicted"/>
<dbReference type="PANTHER" id="PTHR35400:SF3">
    <property type="entry name" value="SLL1072 PROTEIN"/>
    <property type="match status" value="1"/>
</dbReference>
<organism evidence="2 3">
    <name type="scientific">Nonomuraea soli</name>
    <dbReference type="NCBI Taxonomy" id="1032476"/>
    <lineage>
        <taxon>Bacteria</taxon>
        <taxon>Bacillati</taxon>
        <taxon>Actinomycetota</taxon>
        <taxon>Actinomycetes</taxon>
        <taxon>Streptosporangiales</taxon>
        <taxon>Streptosporangiaceae</taxon>
        <taxon>Nonomuraea</taxon>
    </lineage>
</organism>
<dbReference type="PANTHER" id="PTHR35400">
    <property type="entry name" value="SLR1083 PROTEIN"/>
    <property type="match status" value="1"/>
</dbReference>
<dbReference type="AlphaFoldDB" id="A0A7W0CTT6"/>
<dbReference type="CDD" id="cd06260">
    <property type="entry name" value="DUF820-like"/>
    <property type="match status" value="1"/>
</dbReference>
<dbReference type="InterPro" id="IPR008538">
    <property type="entry name" value="Uma2"/>
</dbReference>
<dbReference type="SUPFAM" id="SSF52980">
    <property type="entry name" value="Restriction endonuclease-like"/>
    <property type="match status" value="1"/>
</dbReference>
<keyword evidence="2" id="KW-0378">Hydrolase</keyword>
<keyword evidence="3" id="KW-1185">Reference proteome</keyword>